<dbReference type="EMBL" id="BRXU01000002">
    <property type="protein sequence ID" value="GLC49759.1"/>
    <property type="molecule type" value="Genomic_DNA"/>
</dbReference>
<gene>
    <name evidence="5" type="primary">PLEST004763</name>
    <name evidence="5" type="ORF">PLESTB_000288500</name>
</gene>
<dbReference type="Gene3D" id="3.40.50.720">
    <property type="entry name" value="NAD(P)-binding Rossmann-like Domain"/>
    <property type="match status" value="1"/>
</dbReference>
<organism evidence="5 6">
    <name type="scientific">Pleodorina starrii</name>
    <dbReference type="NCBI Taxonomy" id="330485"/>
    <lineage>
        <taxon>Eukaryota</taxon>
        <taxon>Viridiplantae</taxon>
        <taxon>Chlorophyta</taxon>
        <taxon>core chlorophytes</taxon>
        <taxon>Chlorophyceae</taxon>
        <taxon>CS clade</taxon>
        <taxon>Chlamydomonadales</taxon>
        <taxon>Volvocaceae</taxon>
        <taxon>Pleodorina</taxon>
    </lineage>
</organism>
<feature type="region of interest" description="Disordered" evidence="4">
    <location>
        <begin position="80"/>
        <end position="104"/>
    </location>
</feature>
<evidence type="ECO:0000313" key="5">
    <source>
        <dbReference type="EMBL" id="GLC49759.1"/>
    </source>
</evidence>
<evidence type="ECO:0000313" key="6">
    <source>
        <dbReference type="Proteomes" id="UP001165080"/>
    </source>
</evidence>
<accession>A0A9W6BCW4</accession>
<dbReference type="PRINTS" id="PR00080">
    <property type="entry name" value="SDRFAMILY"/>
</dbReference>
<comment type="similarity">
    <text evidence="1 3">Belongs to the short-chain dehydrogenases/reductases (SDR) family.</text>
</comment>
<dbReference type="Proteomes" id="UP001165080">
    <property type="component" value="Unassembled WGS sequence"/>
</dbReference>
<evidence type="ECO:0000256" key="3">
    <source>
        <dbReference type="RuleBase" id="RU000363"/>
    </source>
</evidence>
<protein>
    <submittedName>
        <fullName evidence="5">Uncharacterized protein</fullName>
    </submittedName>
</protein>
<dbReference type="InterPro" id="IPR002347">
    <property type="entry name" value="SDR_fam"/>
</dbReference>
<dbReference type="PANTHER" id="PTHR24320:SF148">
    <property type="entry name" value="NAD(P)-BINDING ROSSMANN-FOLD SUPERFAMILY PROTEIN"/>
    <property type="match status" value="1"/>
</dbReference>
<name>A0A9W6BCW4_9CHLO</name>
<evidence type="ECO:0000256" key="2">
    <source>
        <dbReference type="ARBA" id="ARBA00023002"/>
    </source>
</evidence>
<dbReference type="OrthoDB" id="191139at2759"/>
<sequence>MDRSMDGKYCIVTGSNGGIGLQVARGLMQRGAHVVMACRNMAACEKVAAELREEGLAGSCTCRPLDLESPSSIHAFARQQAAELSGGGPQEDDGSRGAATGWSHDGRRRNIDVLVNNAGVMGVPPAADGSDRHLTVNHLGPYLLTRLLLPNMTHGSRIVNVASRAHYGGSLSLITGPSGGAEAVRNDTHHWWWQYARSKLCNVLFTAELQRRYGYGSNYASGCSGGGADANTAARGADVSSGVRNSQSTTAGGGIGSPISGGGIGAFAVSPGMVDTGIFRHLLPGWAQWLRAPLRPFVRSPQQGAEVVLFAAVSPELEGREVLFLHDCQEMRPSAAARDAQLAADLWRVSAALVGQPEEGGIGG</sequence>
<evidence type="ECO:0000256" key="1">
    <source>
        <dbReference type="ARBA" id="ARBA00006484"/>
    </source>
</evidence>
<reference evidence="5 6" key="1">
    <citation type="journal article" date="2023" name="Commun. Biol.">
        <title>Reorganization of the ancestral sex-determining regions during the evolution of trioecy in Pleodorina starrii.</title>
        <authorList>
            <person name="Takahashi K."/>
            <person name="Suzuki S."/>
            <person name="Kawai-Toyooka H."/>
            <person name="Yamamoto K."/>
            <person name="Hamaji T."/>
            <person name="Ootsuki R."/>
            <person name="Yamaguchi H."/>
            <person name="Kawachi M."/>
            <person name="Higashiyama T."/>
            <person name="Nozaki H."/>
        </authorList>
    </citation>
    <scope>NUCLEOTIDE SEQUENCE [LARGE SCALE GENOMIC DNA]</scope>
    <source>
        <strain evidence="5 6">NIES-4479</strain>
    </source>
</reference>
<dbReference type="SUPFAM" id="SSF51735">
    <property type="entry name" value="NAD(P)-binding Rossmann-fold domains"/>
    <property type="match status" value="2"/>
</dbReference>
<comment type="caution">
    <text evidence="5">The sequence shown here is derived from an EMBL/GenBank/DDBJ whole genome shotgun (WGS) entry which is preliminary data.</text>
</comment>
<dbReference type="GO" id="GO:0016491">
    <property type="term" value="F:oxidoreductase activity"/>
    <property type="evidence" value="ECO:0007669"/>
    <property type="project" value="UniProtKB-KW"/>
</dbReference>
<dbReference type="InterPro" id="IPR036291">
    <property type="entry name" value="NAD(P)-bd_dom_sf"/>
</dbReference>
<dbReference type="AlphaFoldDB" id="A0A9W6BCW4"/>
<evidence type="ECO:0000256" key="4">
    <source>
        <dbReference type="SAM" id="MobiDB-lite"/>
    </source>
</evidence>
<keyword evidence="2" id="KW-0560">Oxidoreductase</keyword>
<keyword evidence="6" id="KW-1185">Reference proteome</keyword>
<proteinExistence type="inferred from homology"/>
<dbReference type="Pfam" id="PF00106">
    <property type="entry name" value="adh_short"/>
    <property type="match status" value="2"/>
</dbReference>
<dbReference type="PANTHER" id="PTHR24320">
    <property type="entry name" value="RETINOL DEHYDROGENASE"/>
    <property type="match status" value="1"/>
</dbReference>